<organism evidence="1">
    <name type="scientific">Anguilla anguilla</name>
    <name type="common">European freshwater eel</name>
    <name type="synonym">Muraena anguilla</name>
    <dbReference type="NCBI Taxonomy" id="7936"/>
    <lineage>
        <taxon>Eukaryota</taxon>
        <taxon>Metazoa</taxon>
        <taxon>Chordata</taxon>
        <taxon>Craniata</taxon>
        <taxon>Vertebrata</taxon>
        <taxon>Euteleostomi</taxon>
        <taxon>Actinopterygii</taxon>
        <taxon>Neopterygii</taxon>
        <taxon>Teleostei</taxon>
        <taxon>Anguilliformes</taxon>
        <taxon>Anguillidae</taxon>
        <taxon>Anguilla</taxon>
    </lineage>
</organism>
<name>A0A0E9TBL9_ANGAN</name>
<protein>
    <submittedName>
        <fullName evidence="1">Uncharacterized protein</fullName>
    </submittedName>
</protein>
<proteinExistence type="predicted"/>
<reference evidence="1" key="2">
    <citation type="journal article" date="2015" name="Fish Shellfish Immunol.">
        <title>Early steps in the European eel (Anguilla anguilla)-Vibrio vulnificus interaction in the gills: Role of the RtxA13 toxin.</title>
        <authorList>
            <person name="Callol A."/>
            <person name="Pajuelo D."/>
            <person name="Ebbesson L."/>
            <person name="Teles M."/>
            <person name="MacKenzie S."/>
            <person name="Amaro C."/>
        </authorList>
    </citation>
    <scope>NUCLEOTIDE SEQUENCE</scope>
</reference>
<sequence>MTSLIANHLEI</sequence>
<reference evidence="1" key="1">
    <citation type="submission" date="2014-11" db="EMBL/GenBank/DDBJ databases">
        <authorList>
            <person name="Amaro Gonzalez C."/>
        </authorList>
    </citation>
    <scope>NUCLEOTIDE SEQUENCE</scope>
</reference>
<dbReference type="EMBL" id="GBXM01057576">
    <property type="protein sequence ID" value="JAH51001.1"/>
    <property type="molecule type" value="Transcribed_RNA"/>
</dbReference>
<evidence type="ECO:0000313" key="1">
    <source>
        <dbReference type="EMBL" id="JAH51001.1"/>
    </source>
</evidence>
<accession>A0A0E9TBL9</accession>